<gene>
    <name evidence="8" type="ORF">JOC47_002428</name>
</gene>
<evidence type="ECO:0000256" key="5">
    <source>
        <dbReference type="SAM" id="Coils"/>
    </source>
</evidence>
<name>A0A938XQH9_9FIRM</name>
<dbReference type="Proteomes" id="UP000774000">
    <property type="component" value="Unassembled WGS sequence"/>
</dbReference>
<evidence type="ECO:0000313" key="9">
    <source>
        <dbReference type="Proteomes" id="UP000774000"/>
    </source>
</evidence>
<evidence type="ECO:0000256" key="2">
    <source>
        <dbReference type="ARBA" id="ARBA00008441"/>
    </source>
</evidence>
<dbReference type="GO" id="GO:0051082">
    <property type="term" value="F:unfolded protein binding"/>
    <property type="evidence" value="ECO:0007669"/>
    <property type="project" value="TreeGrafter"/>
</dbReference>
<feature type="coiled-coil region" evidence="5">
    <location>
        <begin position="43"/>
        <end position="133"/>
    </location>
</feature>
<dbReference type="InterPro" id="IPR052211">
    <property type="entry name" value="Cpx_auxiliary_protein"/>
</dbReference>
<feature type="region of interest" description="Disordered" evidence="6">
    <location>
        <begin position="151"/>
        <end position="182"/>
    </location>
</feature>
<evidence type="ECO:0000256" key="7">
    <source>
        <dbReference type="SAM" id="SignalP"/>
    </source>
</evidence>
<dbReference type="CDD" id="cd09916">
    <property type="entry name" value="CpxP_like"/>
    <property type="match status" value="1"/>
</dbReference>
<comment type="caution">
    <text evidence="8">The sequence shown here is derived from an EMBL/GenBank/DDBJ whole genome shotgun (WGS) entry which is preliminary data.</text>
</comment>
<dbReference type="InterPro" id="IPR025961">
    <property type="entry name" value="Metal_resist"/>
</dbReference>
<evidence type="ECO:0000256" key="6">
    <source>
        <dbReference type="SAM" id="MobiDB-lite"/>
    </source>
</evidence>
<dbReference type="InterPro" id="IPR012899">
    <property type="entry name" value="LTXXQ"/>
</dbReference>
<comment type="subcellular location">
    <subcellularLocation>
        <location evidence="1">Periplasm</location>
    </subcellularLocation>
</comment>
<evidence type="ECO:0000256" key="3">
    <source>
        <dbReference type="ARBA" id="ARBA00022729"/>
    </source>
</evidence>
<evidence type="ECO:0000313" key="8">
    <source>
        <dbReference type="EMBL" id="MBM7557562.1"/>
    </source>
</evidence>
<feature type="signal peptide" evidence="7">
    <location>
        <begin position="1"/>
        <end position="23"/>
    </location>
</feature>
<keyword evidence="9" id="KW-1185">Reference proteome</keyword>
<feature type="chain" id="PRO_5037496987" evidence="7">
    <location>
        <begin position="24"/>
        <end position="182"/>
    </location>
</feature>
<protein>
    <submittedName>
        <fullName evidence="8">Spy/CpxP family protein refolding chaperone</fullName>
    </submittedName>
</protein>
<dbReference type="AlphaFoldDB" id="A0A938XQH9"/>
<reference evidence="8" key="1">
    <citation type="submission" date="2021-01" db="EMBL/GenBank/DDBJ databases">
        <title>Genomic Encyclopedia of Type Strains, Phase IV (KMG-IV): sequencing the most valuable type-strain genomes for metagenomic binning, comparative biology and taxonomic classification.</title>
        <authorList>
            <person name="Goeker M."/>
        </authorList>
    </citation>
    <scope>NUCLEOTIDE SEQUENCE</scope>
    <source>
        <strain evidence="8">DSM 23230</strain>
    </source>
</reference>
<dbReference type="PANTHER" id="PTHR38102">
    <property type="entry name" value="PERIPLASMIC CHAPERONE SPY"/>
    <property type="match status" value="1"/>
</dbReference>
<evidence type="ECO:0000256" key="4">
    <source>
        <dbReference type="ARBA" id="ARBA00022764"/>
    </source>
</evidence>
<evidence type="ECO:0000256" key="1">
    <source>
        <dbReference type="ARBA" id="ARBA00004418"/>
    </source>
</evidence>
<sequence>MKKIVSLVLVLSLVIGVSALAVAYSGQGPKAGGQQGYRTQGRNNQFQQNRMTWQERLNLSEEQVEKMEELRDEYFDQQYDLRDDREDKREELREMYFDSTANKDEIMNLQQEVNQLRTQLADLRMEHRLEMRNILTTEQLEECEDLGSFGRRGRRGVGRTGKRGPRANRGHHRGGFGPGMRY</sequence>
<dbReference type="Pfam" id="PF13801">
    <property type="entry name" value="Metal_resist"/>
    <property type="match status" value="1"/>
</dbReference>
<feature type="compositionally biased region" description="Basic residues" evidence="6">
    <location>
        <begin position="151"/>
        <end position="174"/>
    </location>
</feature>
<keyword evidence="4" id="KW-0574">Periplasm</keyword>
<accession>A0A938XQH9</accession>
<dbReference type="PANTHER" id="PTHR38102:SF1">
    <property type="entry name" value="PERIPLASMIC CHAPERONE SPY"/>
    <property type="match status" value="1"/>
</dbReference>
<organism evidence="8 9">
    <name type="scientific">Halanaerobacter jeridensis</name>
    <dbReference type="NCBI Taxonomy" id="706427"/>
    <lineage>
        <taxon>Bacteria</taxon>
        <taxon>Bacillati</taxon>
        <taxon>Bacillota</taxon>
        <taxon>Clostridia</taxon>
        <taxon>Halanaerobiales</taxon>
        <taxon>Halobacteroidaceae</taxon>
        <taxon>Halanaerobacter</taxon>
    </lineage>
</organism>
<keyword evidence="5" id="KW-0175">Coiled coil</keyword>
<proteinExistence type="inferred from homology"/>
<comment type="similarity">
    <text evidence="2">Belongs to the CpxP/Spy family.</text>
</comment>
<dbReference type="RefSeq" id="WP_204702311.1">
    <property type="nucleotide sequence ID" value="NZ_JAFBDQ010000014.1"/>
</dbReference>
<dbReference type="EMBL" id="JAFBDQ010000014">
    <property type="protein sequence ID" value="MBM7557562.1"/>
    <property type="molecule type" value="Genomic_DNA"/>
</dbReference>
<keyword evidence="3 7" id="KW-0732">Signal</keyword>
<dbReference type="Gene3D" id="1.20.120.1490">
    <property type="match status" value="1"/>
</dbReference>
<dbReference type="GO" id="GO:0030288">
    <property type="term" value="C:outer membrane-bounded periplasmic space"/>
    <property type="evidence" value="ECO:0007669"/>
    <property type="project" value="TreeGrafter"/>
</dbReference>